<organism evidence="10 11">
    <name type="scientific">Flagellimonas algicola</name>
    <dbReference type="NCBI Taxonomy" id="2583815"/>
    <lineage>
        <taxon>Bacteria</taxon>
        <taxon>Pseudomonadati</taxon>
        <taxon>Bacteroidota</taxon>
        <taxon>Flavobacteriia</taxon>
        <taxon>Flavobacteriales</taxon>
        <taxon>Flavobacteriaceae</taxon>
        <taxon>Flagellimonas</taxon>
    </lineage>
</organism>
<dbReference type="PANTHER" id="PTHR30069">
    <property type="entry name" value="TONB-DEPENDENT OUTER MEMBRANE RECEPTOR"/>
    <property type="match status" value="1"/>
</dbReference>
<sequence>MKKKRLFFSSIPFIRIMKIYFLLVCFSMVKVLASDLYAQNITLNMKNAKLKTILKEIEKKSDYSFFYNSSIVNVDKKRSLSVNNTVIDDALSVLFLETEIDYSYVRNQIILFPKNQPEIKEKIENLLRENEQKVSASISPEKINEVLIDHLQNTITGTVVDAATNIAVPGASVVVKNTNNGTATDFDGLFTLEAAPDAVLIVSYLGYRTMEVPVNGQTNLTIQMQEDASQLDEVVVVGYGTQRKATVTGAVTAVKGAVLESSPAISVSNSLAGRLPGVVIIQTSGEPGNDESNITIRGTNTLGNNQPLVVIDGIPDRDGGIGRLNPNDIENISVLKDASAAIYGARAANGAIIVTTKQGQTGKPTITYTADFGLSQPTFVPEMSNAVEYADIRNELPIYNLPASEWTAASQAIRTNGSYTPLDPGTGVVNAVFSPADVQGYLNQSDPYLYPDSDWFDATFKDWTSQSRHNLSISGGSEKIKYFSSLGYSDQDGIYENSSTRYQQYNFRLNTTATINDYVTAKMGMAYRKEDRSLPTESSDAIFRMLMRGKPTDVAVWPGGLPGPDIENGQQPVVIATNETGYDREKRDYLQFTGSVDITNPWIDGLKLTLLAGVDQRFDQRKLWETPWDLYFLDRDTYVNTGEVILNGAQRSSFTAPQLQQWSRNQLNVNLTALLNYEKSFGDHTIGALAGVTRETINIEELFGSRLNFLSDAIDQLTVGGEDGQVADGVAFNRNRLGYYGRVQYNFKEKYLAEFIWRYDGSYIFPENDRFGFFPGFLVGWNISNEEFFNVDFVNNLKIRASYGQMGNDQVAFDDDGDGLISDDELREYAYLSIYDFNRYPINGAVQTTILEPLLANNNFTWERANNFNIGLDGRLMDNKIAFVLEYFLNKRDQILIQQTGSTPGSSGIADRLPPVNAGEVTNKGFEFALNYFGGDPDGFSWDAGINGGVAKNTVDFMDEVPGAPSYQRMEGKPIRSHFVFQSDGAFLDEAEIAANTLDYSGVTSQLRPGDMKFKDINNDGVIDGDDQVRLDENDTPTFNFGATFNASYKNFDLSVLLQGATGASLRIFTESGDIGNYLKYSYDNRWSIDNPSSVHPRLASRGDTYYTGGSFGQNSYLLFSKDYLRIKNVSVGYNFPTDVIAPFGLSAARVYLSGLNLATFAENKIFDPESNAGNGRAYPQSRVINAGFSLTF</sequence>
<feature type="domain" description="Secretin/TonB short N-terminal" evidence="9">
    <location>
        <begin position="63"/>
        <end position="114"/>
    </location>
</feature>
<keyword evidence="7 8" id="KW-0998">Cell outer membrane</keyword>
<dbReference type="PROSITE" id="PS52016">
    <property type="entry name" value="TONB_DEPENDENT_REC_3"/>
    <property type="match status" value="1"/>
</dbReference>
<keyword evidence="2 8" id="KW-0813">Transport</keyword>
<gene>
    <name evidence="10" type="ORF">FGG15_01970</name>
</gene>
<evidence type="ECO:0000256" key="8">
    <source>
        <dbReference type="PROSITE-ProRule" id="PRU01360"/>
    </source>
</evidence>
<dbReference type="InterPro" id="IPR036942">
    <property type="entry name" value="Beta-barrel_TonB_sf"/>
</dbReference>
<evidence type="ECO:0000313" key="10">
    <source>
        <dbReference type="EMBL" id="TMU56330.1"/>
    </source>
</evidence>
<dbReference type="Pfam" id="PF07715">
    <property type="entry name" value="Plug"/>
    <property type="match status" value="1"/>
</dbReference>
<dbReference type="InterPro" id="IPR018247">
    <property type="entry name" value="EF_Hand_1_Ca_BS"/>
</dbReference>
<comment type="similarity">
    <text evidence="8">Belongs to the TonB-dependent receptor family.</text>
</comment>
<dbReference type="InterPro" id="IPR008969">
    <property type="entry name" value="CarboxyPept-like_regulatory"/>
</dbReference>
<evidence type="ECO:0000256" key="4">
    <source>
        <dbReference type="ARBA" id="ARBA00022692"/>
    </source>
</evidence>
<dbReference type="NCBIfam" id="TIGR04056">
    <property type="entry name" value="OMP_RagA_SusC"/>
    <property type="match status" value="1"/>
</dbReference>
<dbReference type="InterPro" id="IPR039426">
    <property type="entry name" value="TonB-dep_rcpt-like"/>
</dbReference>
<dbReference type="Gene3D" id="2.60.40.1120">
    <property type="entry name" value="Carboxypeptidase-like, regulatory domain"/>
    <property type="match status" value="1"/>
</dbReference>
<reference evidence="10 11" key="1">
    <citation type="submission" date="2019-05" db="EMBL/GenBank/DDBJ databases">
        <title>Flagellimonas sp. AsT0115, sp. nov., isolated from a marine red algae, Asparagopsis taxiformis.</title>
        <authorList>
            <person name="Kim J."/>
            <person name="Jeong S.E."/>
            <person name="Jeon C.O."/>
        </authorList>
    </citation>
    <scope>NUCLEOTIDE SEQUENCE [LARGE SCALE GENOMIC DNA]</scope>
    <source>
        <strain evidence="10 11">AsT0115</strain>
    </source>
</reference>
<evidence type="ECO:0000313" key="11">
    <source>
        <dbReference type="Proteomes" id="UP000751614"/>
    </source>
</evidence>
<dbReference type="Gene3D" id="2.40.170.20">
    <property type="entry name" value="TonB-dependent receptor, beta-barrel domain"/>
    <property type="match status" value="1"/>
</dbReference>
<keyword evidence="6 8" id="KW-0472">Membrane</keyword>
<dbReference type="InterPro" id="IPR037066">
    <property type="entry name" value="Plug_dom_sf"/>
</dbReference>
<dbReference type="InterPro" id="IPR011662">
    <property type="entry name" value="Secretin/TonB_short_N"/>
</dbReference>
<dbReference type="EMBL" id="VCNI01000001">
    <property type="protein sequence ID" value="TMU56330.1"/>
    <property type="molecule type" value="Genomic_DNA"/>
</dbReference>
<dbReference type="SUPFAM" id="SSF56935">
    <property type="entry name" value="Porins"/>
    <property type="match status" value="1"/>
</dbReference>
<comment type="subcellular location">
    <subcellularLocation>
        <location evidence="1 8">Cell outer membrane</location>
        <topology evidence="1 8">Multi-pass membrane protein</topology>
    </subcellularLocation>
</comment>
<proteinExistence type="inferred from homology"/>
<evidence type="ECO:0000256" key="3">
    <source>
        <dbReference type="ARBA" id="ARBA00022452"/>
    </source>
</evidence>
<dbReference type="SUPFAM" id="SSF49464">
    <property type="entry name" value="Carboxypeptidase regulatory domain-like"/>
    <property type="match status" value="1"/>
</dbReference>
<evidence type="ECO:0000256" key="1">
    <source>
        <dbReference type="ARBA" id="ARBA00004571"/>
    </source>
</evidence>
<evidence type="ECO:0000256" key="6">
    <source>
        <dbReference type="ARBA" id="ARBA00023136"/>
    </source>
</evidence>
<dbReference type="PANTHER" id="PTHR30069:SF29">
    <property type="entry name" value="HEMOGLOBIN AND HEMOGLOBIN-HAPTOGLOBIN-BINDING PROTEIN 1-RELATED"/>
    <property type="match status" value="1"/>
</dbReference>
<keyword evidence="11" id="KW-1185">Reference proteome</keyword>
<dbReference type="Pfam" id="PF13715">
    <property type="entry name" value="CarbopepD_reg_2"/>
    <property type="match status" value="1"/>
</dbReference>
<dbReference type="SMART" id="SM00965">
    <property type="entry name" value="STN"/>
    <property type="match status" value="1"/>
</dbReference>
<keyword evidence="10" id="KW-0675">Receptor</keyword>
<dbReference type="InterPro" id="IPR023997">
    <property type="entry name" value="TonB-dep_OMP_SusC/RagA_CS"/>
</dbReference>
<keyword evidence="3 8" id="KW-1134">Transmembrane beta strand</keyword>
<dbReference type="NCBIfam" id="TIGR04057">
    <property type="entry name" value="SusC_RagA_signa"/>
    <property type="match status" value="1"/>
</dbReference>
<comment type="caution">
    <text evidence="10">The sequence shown here is derived from an EMBL/GenBank/DDBJ whole genome shotgun (WGS) entry which is preliminary data.</text>
</comment>
<evidence type="ECO:0000256" key="7">
    <source>
        <dbReference type="ARBA" id="ARBA00023237"/>
    </source>
</evidence>
<dbReference type="Gene3D" id="2.170.130.10">
    <property type="entry name" value="TonB-dependent receptor, plug domain"/>
    <property type="match status" value="1"/>
</dbReference>
<dbReference type="Pfam" id="PF07660">
    <property type="entry name" value="STN"/>
    <property type="match status" value="1"/>
</dbReference>
<keyword evidence="5" id="KW-0732">Signal</keyword>
<dbReference type="Proteomes" id="UP000751614">
    <property type="component" value="Unassembled WGS sequence"/>
</dbReference>
<accession>A0ABY2WNJ3</accession>
<protein>
    <submittedName>
        <fullName evidence="10">TonB-dependent receptor</fullName>
    </submittedName>
</protein>
<dbReference type="PROSITE" id="PS00018">
    <property type="entry name" value="EF_HAND_1"/>
    <property type="match status" value="1"/>
</dbReference>
<dbReference type="InterPro" id="IPR012910">
    <property type="entry name" value="Plug_dom"/>
</dbReference>
<evidence type="ECO:0000256" key="2">
    <source>
        <dbReference type="ARBA" id="ARBA00022448"/>
    </source>
</evidence>
<evidence type="ECO:0000256" key="5">
    <source>
        <dbReference type="ARBA" id="ARBA00022729"/>
    </source>
</evidence>
<keyword evidence="4 8" id="KW-0812">Transmembrane</keyword>
<evidence type="ECO:0000259" key="9">
    <source>
        <dbReference type="SMART" id="SM00965"/>
    </source>
</evidence>
<name>A0ABY2WNJ3_9FLAO</name>
<dbReference type="InterPro" id="IPR023996">
    <property type="entry name" value="TonB-dep_OMP_SusC/RagA"/>
</dbReference>